<reference evidence="2 3" key="1">
    <citation type="submission" date="2016-04" db="EMBL/GenBank/DDBJ databases">
        <title>The genome of Intoshia linei affirms orthonectids as highly simplified spiralians.</title>
        <authorList>
            <person name="Mikhailov K.V."/>
            <person name="Slusarev G.S."/>
            <person name="Nikitin M.A."/>
            <person name="Logacheva M.D."/>
            <person name="Penin A."/>
            <person name="Aleoshin V."/>
            <person name="Panchin Y.V."/>
        </authorList>
    </citation>
    <scope>NUCLEOTIDE SEQUENCE [LARGE SCALE GENOMIC DNA]</scope>
    <source>
        <strain evidence="2">Intl2013</strain>
        <tissue evidence="2">Whole animal</tissue>
    </source>
</reference>
<comment type="caution">
    <text evidence="2">The sequence shown here is derived from an EMBL/GenBank/DDBJ whole genome shotgun (WGS) entry which is preliminary data.</text>
</comment>
<dbReference type="InterPro" id="IPR004875">
    <property type="entry name" value="DDE_SF_endonuclease_dom"/>
</dbReference>
<feature type="non-terminal residue" evidence="2">
    <location>
        <position position="1"/>
    </location>
</feature>
<gene>
    <name evidence="2" type="ORF">A3Q56_06616</name>
</gene>
<dbReference type="AlphaFoldDB" id="A0A177AW66"/>
<evidence type="ECO:0000313" key="2">
    <source>
        <dbReference type="EMBL" id="OAF65661.1"/>
    </source>
</evidence>
<protein>
    <recommendedName>
        <fullName evidence="1">DDE-1 domain-containing protein</fullName>
    </recommendedName>
</protein>
<keyword evidence="3" id="KW-1185">Reference proteome</keyword>
<evidence type="ECO:0000313" key="3">
    <source>
        <dbReference type="Proteomes" id="UP000078046"/>
    </source>
</evidence>
<feature type="domain" description="DDE-1" evidence="1">
    <location>
        <begin position="62"/>
        <end position="142"/>
    </location>
</feature>
<proteinExistence type="predicted"/>
<dbReference type="Pfam" id="PF03184">
    <property type="entry name" value="DDE_1"/>
    <property type="match status" value="1"/>
</dbReference>
<evidence type="ECO:0000259" key="1">
    <source>
        <dbReference type="Pfam" id="PF03184"/>
    </source>
</evidence>
<dbReference type="OrthoDB" id="6157693at2759"/>
<dbReference type="EMBL" id="LWCA01001197">
    <property type="protein sequence ID" value="OAF65661.1"/>
    <property type="molecule type" value="Genomic_DNA"/>
</dbReference>
<sequence>DQGIIRSFKCRYNQNFNKTMVSWRVIGSLNNYTLRMCIDNAFKSWHEVHHNVFTQAWVNIQDNCPAHCSDYVNKTLVCLENVKIEFLPKNTTSITQPLDAEVIKCVKQSYRKSLVQLIITEIDENNVPGIRDISLIEAIRIISC</sequence>
<organism evidence="2 3">
    <name type="scientific">Intoshia linei</name>
    <dbReference type="NCBI Taxonomy" id="1819745"/>
    <lineage>
        <taxon>Eukaryota</taxon>
        <taxon>Metazoa</taxon>
        <taxon>Spiralia</taxon>
        <taxon>Lophotrochozoa</taxon>
        <taxon>Mesozoa</taxon>
        <taxon>Orthonectida</taxon>
        <taxon>Rhopaluridae</taxon>
        <taxon>Intoshia</taxon>
    </lineage>
</organism>
<name>A0A177AW66_9BILA</name>
<dbReference type="Proteomes" id="UP000078046">
    <property type="component" value="Unassembled WGS sequence"/>
</dbReference>
<dbReference type="GO" id="GO:0003676">
    <property type="term" value="F:nucleic acid binding"/>
    <property type="evidence" value="ECO:0007669"/>
    <property type="project" value="InterPro"/>
</dbReference>
<accession>A0A177AW66</accession>